<keyword evidence="5" id="KW-1185">Reference proteome</keyword>
<dbReference type="SUPFAM" id="SSF52799">
    <property type="entry name" value="(Phosphotyrosine protein) phosphatases II"/>
    <property type="match status" value="1"/>
</dbReference>
<sequence length="584" mass="64158">MSQVLIAPPMSAAMTMTFKEFPPRNLPSPTPQFNEQVPSGERILVSQLAHLASQHHTSEYNRLKFGPGGCSMTYTPLSICAPQHVRCVAMRQLQTLNRQLWWPAGNTINQTSSENPTDQFSARKQARLSNNAPQDFDFLDFPPPDRVLPSLNHPLTVNLQEELTMAISSPLSIIDITPPNQSNLIFATKTSKSHPINISPIVPFELLPLITSHLVPSPPQTSYMFNLPPSLLLNYLVSHVLPSDTPRSYPLMRVHNSNLQIPTNGPGPPESHHTTAISPCESPQAKVTSPANADCINSTKPLLPPLDFPDVLFDTHPLRERPHSAPPSLSQPKSILEGLTMSPPAITELISAMSSNIVNTSGKEIGKGVQKHDFSLPLLPALGNILLSSCPGKKVRLTGPVKGRGAICRDLEQDLQRIKAIGVGCIVCCLDDDELEYLGASWTKYRTTAHALGLDILRIPMPEGFSPMSPAILDQQLSYAIDSYTLKGIPILVHCRGGVGRAGLVACCWLLKLGLCGWISDPDDQSSAYENGVITKVRKDTLMMVERAISVVRRRRSVKAIETYEQVKFLVEFVEFMRLGGRRV</sequence>
<evidence type="ECO:0000313" key="5">
    <source>
        <dbReference type="Proteomes" id="UP001050691"/>
    </source>
</evidence>
<evidence type="ECO:0000256" key="1">
    <source>
        <dbReference type="ARBA" id="ARBA00022801"/>
    </source>
</evidence>
<dbReference type="EMBL" id="BPWL01000001">
    <property type="protein sequence ID" value="GJJ06169.1"/>
    <property type="molecule type" value="Genomic_DNA"/>
</dbReference>
<dbReference type="InterPro" id="IPR057023">
    <property type="entry name" value="PTP-SAK"/>
</dbReference>
<evidence type="ECO:0000313" key="4">
    <source>
        <dbReference type="EMBL" id="GJJ06169.1"/>
    </source>
</evidence>
<dbReference type="Gene3D" id="3.90.190.10">
    <property type="entry name" value="Protein tyrosine phosphatase superfamily"/>
    <property type="match status" value="1"/>
</dbReference>
<dbReference type="InterPro" id="IPR050561">
    <property type="entry name" value="PTP"/>
</dbReference>
<dbReference type="Pfam" id="PF22784">
    <property type="entry name" value="PTP-SAK"/>
    <property type="match status" value="1"/>
</dbReference>
<protein>
    <recommendedName>
        <fullName evidence="3">Tyrosine specific protein phosphatases domain-containing protein</fullName>
    </recommendedName>
</protein>
<dbReference type="PANTHER" id="PTHR23339">
    <property type="entry name" value="TYROSINE SPECIFIC PROTEIN PHOSPHATASE AND DUAL SPECIFICITY PROTEIN PHOSPHATASE"/>
    <property type="match status" value="1"/>
</dbReference>
<dbReference type="PROSITE" id="PS50056">
    <property type="entry name" value="TYR_PHOSPHATASE_2"/>
    <property type="match status" value="1"/>
</dbReference>
<evidence type="ECO:0000259" key="3">
    <source>
        <dbReference type="PROSITE" id="PS50056"/>
    </source>
</evidence>
<dbReference type="GO" id="GO:0016791">
    <property type="term" value="F:phosphatase activity"/>
    <property type="evidence" value="ECO:0007669"/>
    <property type="project" value="UniProtKB-ARBA"/>
</dbReference>
<dbReference type="InterPro" id="IPR000387">
    <property type="entry name" value="Tyr_Pase_dom"/>
</dbReference>
<evidence type="ECO:0000256" key="2">
    <source>
        <dbReference type="SAM" id="MobiDB-lite"/>
    </source>
</evidence>
<dbReference type="AlphaFoldDB" id="A0AAV4ZYW1"/>
<accession>A0AAV4ZYW1</accession>
<reference evidence="4" key="1">
    <citation type="submission" date="2021-10" db="EMBL/GenBank/DDBJ databases">
        <title>De novo Genome Assembly of Clathrus columnatus (Basidiomycota, Fungi) Using Illumina and Nanopore Sequence Data.</title>
        <authorList>
            <person name="Ogiso-Tanaka E."/>
            <person name="Itagaki H."/>
            <person name="Hosoya T."/>
            <person name="Hosaka K."/>
        </authorList>
    </citation>
    <scope>NUCLEOTIDE SEQUENCE</scope>
    <source>
        <strain evidence="4">MO-923</strain>
    </source>
</reference>
<dbReference type="InterPro" id="IPR029021">
    <property type="entry name" value="Prot-tyrosine_phosphatase-like"/>
</dbReference>
<feature type="region of interest" description="Disordered" evidence="2">
    <location>
        <begin position="265"/>
        <end position="284"/>
    </location>
</feature>
<comment type="caution">
    <text evidence="4">The sequence shown here is derived from an EMBL/GenBank/DDBJ whole genome shotgun (WGS) entry which is preliminary data.</text>
</comment>
<proteinExistence type="predicted"/>
<organism evidence="4 5">
    <name type="scientific">Clathrus columnatus</name>
    <dbReference type="NCBI Taxonomy" id="1419009"/>
    <lineage>
        <taxon>Eukaryota</taxon>
        <taxon>Fungi</taxon>
        <taxon>Dikarya</taxon>
        <taxon>Basidiomycota</taxon>
        <taxon>Agaricomycotina</taxon>
        <taxon>Agaricomycetes</taxon>
        <taxon>Phallomycetidae</taxon>
        <taxon>Phallales</taxon>
        <taxon>Clathraceae</taxon>
        <taxon>Clathrus</taxon>
    </lineage>
</organism>
<gene>
    <name evidence="4" type="ORF">Clacol_000358</name>
</gene>
<feature type="domain" description="Tyrosine specific protein phosphatases" evidence="3">
    <location>
        <begin position="475"/>
        <end position="556"/>
    </location>
</feature>
<keyword evidence="1" id="KW-0378">Hydrolase</keyword>
<name>A0AAV4ZYW1_9AGAM</name>
<dbReference type="Proteomes" id="UP001050691">
    <property type="component" value="Unassembled WGS sequence"/>
</dbReference>